<evidence type="ECO:0000313" key="3">
    <source>
        <dbReference type="Proteomes" id="UP001242010"/>
    </source>
</evidence>
<dbReference type="PROSITE" id="PS51832">
    <property type="entry name" value="HD_GYP"/>
    <property type="match status" value="1"/>
</dbReference>
<dbReference type="InterPro" id="IPR003607">
    <property type="entry name" value="HD/PDEase_dom"/>
</dbReference>
<accession>A0ABM8DNZ2</accession>
<dbReference type="CDD" id="cd00077">
    <property type="entry name" value="HDc"/>
    <property type="match status" value="1"/>
</dbReference>
<dbReference type="SMART" id="SM00471">
    <property type="entry name" value="HDc"/>
    <property type="match status" value="1"/>
</dbReference>
<keyword evidence="3" id="KW-1185">Reference proteome</keyword>
<feature type="domain" description="HD-GYP" evidence="1">
    <location>
        <begin position="140"/>
        <end position="338"/>
    </location>
</feature>
<dbReference type="EMBL" id="AP027079">
    <property type="protein sequence ID" value="BDU68657.1"/>
    <property type="molecule type" value="Genomic_DNA"/>
</dbReference>
<dbReference type="Proteomes" id="UP001242010">
    <property type="component" value="Chromosome"/>
</dbReference>
<proteinExistence type="predicted"/>
<dbReference type="RefSeq" id="WP_286355292.1">
    <property type="nucleotide sequence ID" value="NZ_AP027079.1"/>
</dbReference>
<dbReference type="Gene3D" id="1.10.3210.10">
    <property type="entry name" value="Hypothetical protein af1432"/>
    <property type="match status" value="1"/>
</dbReference>
<dbReference type="InterPro" id="IPR006675">
    <property type="entry name" value="HDIG_dom"/>
</dbReference>
<organism evidence="2 3">
    <name type="scientific">Geothrix oryzae</name>
    <dbReference type="NCBI Taxonomy" id="2927975"/>
    <lineage>
        <taxon>Bacteria</taxon>
        <taxon>Pseudomonadati</taxon>
        <taxon>Acidobacteriota</taxon>
        <taxon>Holophagae</taxon>
        <taxon>Holophagales</taxon>
        <taxon>Holophagaceae</taxon>
        <taxon>Geothrix</taxon>
    </lineage>
</organism>
<evidence type="ECO:0000313" key="2">
    <source>
        <dbReference type="EMBL" id="BDU68657.1"/>
    </source>
</evidence>
<name>A0ABM8DNZ2_9BACT</name>
<dbReference type="NCBIfam" id="TIGR00277">
    <property type="entry name" value="HDIG"/>
    <property type="match status" value="1"/>
</dbReference>
<reference evidence="3" key="1">
    <citation type="journal article" date="2023" name="Int. J. Syst. Evol. Microbiol.">
        <title>Mesoterricola silvestris gen. nov., sp. nov., Mesoterricola sediminis sp. nov., Geothrix oryzae sp. nov., Geothrix edaphica sp. nov., Geothrix rubra sp. nov., and Geothrix limicola sp. nov., six novel members of Acidobacteriota isolated from soils.</title>
        <authorList>
            <person name="Itoh H."/>
            <person name="Sugisawa Y."/>
            <person name="Mise K."/>
            <person name="Xu Z."/>
            <person name="Kuniyasu M."/>
            <person name="Ushijima N."/>
            <person name="Kawano K."/>
            <person name="Kobayashi E."/>
            <person name="Shiratori Y."/>
            <person name="Masuda Y."/>
            <person name="Senoo K."/>
        </authorList>
    </citation>
    <scope>NUCLEOTIDE SEQUENCE [LARGE SCALE GENOMIC DNA]</scope>
    <source>
        <strain evidence="3">Red222</strain>
    </source>
</reference>
<dbReference type="Pfam" id="PF11871">
    <property type="entry name" value="DUF3391"/>
    <property type="match status" value="1"/>
</dbReference>
<dbReference type="PANTHER" id="PTHR43155">
    <property type="entry name" value="CYCLIC DI-GMP PHOSPHODIESTERASE PA4108-RELATED"/>
    <property type="match status" value="1"/>
</dbReference>
<dbReference type="InterPro" id="IPR037522">
    <property type="entry name" value="HD_GYP_dom"/>
</dbReference>
<dbReference type="Pfam" id="PF13487">
    <property type="entry name" value="HD_5"/>
    <property type="match status" value="1"/>
</dbReference>
<sequence>MTIKRVKVEDLKAGMYVHDLNCSWLEHGFIRQRFALKHADQIQKIRDHGLNEIYIDTARGDDVAGAPTQAEIEQGLAQRLKASATGGAALAPARVSQREEAIAARSILGEAADVVQGLLQDVRLGKQLDPAKALPLVKAMRSSVLRNPGALISLSRIKNADTYTFQHSVSICALLVSFAQALGMDAATVEEAGLGGLLHDVGKMKVPNEILNKPGKLTEDEFVVMKSHADLGEAILRGVPGISSLVVRIAGEHHEKVSGGGYPRGIAAGEISQIGRMAAIVDVYDALTSNRVYHKGKEPSEVLKRLLEWSGSHLDGDLVQHFIRILGIYPVGSLVRLSGGRLAVVVEQGEDLLRPTVRVVFDASRKLHLQPRDLHLAHATEQIVDYEEPLAWGLDPATYL</sequence>
<dbReference type="InterPro" id="IPR021812">
    <property type="entry name" value="DUF3391"/>
</dbReference>
<protein>
    <submittedName>
        <fullName evidence="2">Phosphodiesterase</fullName>
    </submittedName>
</protein>
<dbReference type="SUPFAM" id="SSF109604">
    <property type="entry name" value="HD-domain/PDEase-like"/>
    <property type="match status" value="1"/>
</dbReference>
<dbReference type="PANTHER" id="PTHR43155:SF2">
    <property type="entry name" value="CYCLIC DI-GMP PHOSPHODIESTERASE PA4108"/>
    <property type="match status" value="1"/>
</dbReference>
<evidence type="ECO:0000259" key="1">
    <source>
        <dbReference type="PROSITE" id="PS51832"/>
    </source>
</evidence>
<gene>
    <name evidence="2" type="ORF">GETHOR_07580</name>
</gene>